<reference evidence="2" key="2">
    <citation type="submission" date="2020-05" db="UniProtKB">
        <authorList>
            <consortium name="EnsemblMetazoa"/>
        </authorList>
    </citation>
    <scope>IDENTIFICATION</scope>
    <source>
        <strain evidence="2">wikel</strain>
    </source>
</reference>
<proteinExistence type="evidence at protein level"/>
<dbReference type="PaxDb" id="6945-B7P373"/>
<dbReference type="InterPro" id="IPR011989">
    <property type="entry name" value="ARM-like"/>
</dbReference>
<dbReference type="VEuPathDB" id="VectorBase:ISCW016191"/>
<dbReference type="EMBL" id="DS626813">
    <property type="protein sequence ID" value="EEC01045.1"/>
    <property type="molecule type" value="Genomic_DNA"/>
</dbReference>
<dbReference type="OrthoDB" id="46159at2759"/>
<keyword evidence="3" id="KW-1185">Reference proteome</keyword>
<protein>
    <submittedName>
        <fullName evidence="1 2">Uncharacterized protein</fullName>
    </submittedName>
</protein>
<dbReference type="EnsemblMetazoa" id="ISCW016191-RA">
    <property type="protein sequence ID" value="ISCW016191-PA"/>
    <property type="gene ID" value="ISCW016191"/>
</dbReference>
<evidence type="ECO:0000313" key="3">
    <source>
        <dbReference type="Proteomes" id="UP000001555"/>
    </source>
</evidence>
<organism>
    <name type="scientific">Ixodes scapularis</name>
    <name type="common">Black-legged tick</name>
    <name type="synonym">Deer tick</name>
    <dbReference type="NCBI Taxonomy" id="6945"/>
    <lineage>
        <taxon>Eukaryota</taxon>
        <taxon>Metazoa</taxon>
        <taxon>Ecdysozoa</taxon>
        <taxon>Arthropoda</taxon>
        <taxon>Chelicerata</taxon>
        <taxon>Arachnida</taxon>
        <taxon>Acari</taxon>
        <taxon>Parasitiformes</taxon>
        <taxon>Ixodida</taxon>
        <taxon>Ixodoidea</taxon>
        <taxon>Ixodidae</taxon>
        <taxon>Ixodinae</taxon>
        <taxon>Ixodes</taxon>
    </lineage>
</organism>
<gene>
    <name evidence="1" type="ORF">IscW_ISCW016191</name>
</gene>
<evidence type="ECO:0007829" key="4">
    <source>
        <dbReference type="PeptideAtlas" id="B7P373"/>
    </source>
</evidence>
<dbReference type="VEuPathDB" id="VectorBase:ISCI016191"/>
<dbReference type="InParanoid" id="B7P373"/>
<dbReference type="VEuPathDB" id="VectorBase:ISCP_037693"/>
<accession>B7P373</accession>
<dbReference type="Proteomes" id="UP000001555">
    <property type="component" value="Unassembled WGS sequence"/>
</dbReference>
<name>B7P373_IXOSC</name>
<dbReference type="SUPFAM" id="SSF48371">
    <property type="entry name" value="ARM repeat"/>
    <property type="match status" value="1"/>
</dbReference>
<keyword evidence="4" id="KW-1267">Proteomics identification</keyword>
<evidence type="ECO:0000313" key="1">
    <source>
        <dbReference type="EMBL" id="EEC01045.1"/>
    </source>
</evidence>
<dbReference type="AlphaFoldDB" id="B7P373"/>
<evidence type="ECO:0000313" key="2">
    <source>
        <dbReference type="EnsemblMetazoa" id="ISCW016191-PA"/>
    </source>
</evidence>
<dbReference type="Gene3D" id="1.25.10.10">
    <property type="entry name" value="Leucine-rich Repeat Variant"/>
    <property type="match status" value="1"/>
</dbReference>
<dbReference type="EMBL" id="ABJB010404255">
    <property type="status" value="NOT_ANNOTATED_CDS"/>
    <property type="molecule type" value="Genomic_DNA"/>
</dbReference>
<sequence length="81" mass="9230">MSGLEQFLPQLGSQDNKKRLQLGLTMLSFLEENPDLQLDCEEVGPLVDPLVAWLNSSNSKVRACPFRPLSCSVLWARWQRQ</sequence>
<reference evidence="1 3" key="1">
    <citation type="submission" date="2008-03" db="EMBL/GenBank/DDBJ databases">
        <title>Annotation of Ixodes scapularis.</title>
        <authorList>
            <consortium name="Ixodes scapularis Genome Project Consortium"/>
            <person name="Caler E."/>
            <person name="Hannick L.I."/>
            <person name="Bidwell S."/>
            <person name="Joardar V."/>
            <person name="Thiagarajan M."/>
            <person name="Amedeo P."/>
            <person name="Galinsky K.J."/>
            <person name="Schobel S."/>
            <person name="Inman J."/>
            <person name="Hostetler J."/>
            <person name="Miller J."/>
            <person name="Hammond M."/>
            <person name="Megy K."/>
            <person name="Lawson D."/>
            <person name="Kodira C."/>
            <person name="Sutton G."/>
            <person name="Meyer J."/>
            <person name="Hill C.A."/>
            <person name="Birren B."/>
            <person name="Nene V."/>
            <person name="Collins F."/>
            <person name="Alarcon-Chaidez F."/>
            <person name="Wikel S."/>
            <person name="Strausberg R."/>
        </authorList>
    </citation>
    <scope>NUCLEOTIDE SEQUENCE [LARGE SCALE GENOMIC DNA]</scope>
    <source>
        <strain evidence="3">Wikel</strain>
        <strain evidence="1">Wikel colony</strain>
    </source>
</reference>
<dbReference type="HOGENOM" id="CLU_2576483_0_0_1"/>
<dbReference type="InterPro" id="IPR016024">
    <property type="entry name" value="ARM-type_fold"/>
</dbReference>